<dbReference type="Proteomes" id="UP000775213">
    <property type="component" value="Unassembled WGS sequence"/>
</dbReference>
<sequence length="308" mass="32554">MPSKMTANRTEPGWCTRTLFRELWLKVPVAASIKQNKVPGCCPGNFDKTSCCPTLQKPPTCCPEGSQLLSRDSSRKTGRKSEPGSDPTGCRVEPTRHGKAGSDTSGCAQGGGELVPSGLATADERTPAGARGADTQASGQPQRASRQPWARVRPAARELADAGRSAGRARVGVGQVRGQPGRGRAGSGRSPGSRAVISNGNYLHNKQELHDDIQGNPAANNDNHKIYADVNRALAPLASHLCPLAATSATADKPPPTTTFATASHHLQLPPSATTSGHGRPPHLPRHASHHPHRSLRRQRYAPLLPLT</sequence>
<name>A0AAV7GVS4_DENCH</name>
<feature type="region of interest" description="Disordered" evidence="1">
    <location>
        <begin position="268"/>
        <end position="308"/>
    </location>
</feature>
<organism evidence="2 3">
    <name type="scientific">Dendrobium chrysotoxum</name>
    <name type="common">Orchid</name>
    <dbReference type="NCBI Taxonomy" id="161865"/>
    <lineage>
        <taxon>Eukaryota</taxon>
        <taxon>Viridiplantae</taxon>
        <taxon>Streptophyta</taxon>
        <taxon>Embryophyta</taxon>
        <taxon>Tracheophyta</taxon>
        <taxon>Spermatophyta</taxon>
        <taxon>Magnoliopsida</taxon>
        <taxon>Liliopsida</taxon>
        <taxon>Asparagales</taxon>
        <taxon>Orchidaceae</taxon>
        <taxon>Epidendroideae</taxon>
        <taxon>Malaxideae</taxon>
        <taxon>Dendrobiinae</taxon>
        <taxon>Dendrobium</taxon>
    </lineage>
</organism>
<evidence type="ECO:0000313" key="3">
    <source>
        <dbReference type="Proteomes" id="UP000775213"/>
    </source>
</evidence>
<gene>
    <name evidence="2" type="ORF">IEQ34_008406</name>
</gene>
<evidence type="ECO:0000256" key="1">
    <source>
        <dbReference type="SAM" id="MobiDB-lite"/>
    </source>
</evidence>
<dbReference type="AlphaFoldDB" id="A0AAV7GVS4"/>
<feature type="region of interest" description="Disordered" evidence="1">
    <location>
        <begin position="60"/>
        <end position="198"/>
    </location>
</feature>
<keyword evidence="3" id="KW-1185">Reference proteome</keyword>
<evidence type="ECO:0000313" key="2">
    <source>
        <dbReference type="EMBL" id="KAH0460831.1"/>
    </source>
</evidence>
<feature type="compositionally biased region" description="Low complexity" evidence="1">
    <location>
        <begin position="162"/>
        <end position="179"/>
    </location>
</feature>
<protein>
    <submittedName>
        <fullName evidence="2">Uncharacterized protein</fullName>
    </submittedName>
</protein>
<proteinExistence type="predicted"/>
<reference evidence="2 3" key="1">
    <citation type="journal article" date="2021" name="Hortic Res">
        <title>Chromosome-scale assembly of the Dendrobium chrysotoxum genome enhances the understanding of orchid evolution.</title>
        <authorList>
            <person name="Zhang Y."/>
            <person name="Zhang G.Q."/>
            <person name="Zhang D."/>
            <person name="Liu X.D."/>
            <person name="Xu X.Y."/>
            <person name="Sun W.H."/>
            <person name="Yu X."/>
            <person name="Zhu X."/>
            <person name="Wang Z.W."/>
            <person name="Zhao X."/>
            <person name="Zhong W.Y."/>
            <person name="Chen H."/>
            <person name="Yin W.L."/>
            <person name="Huang T."/>
            <person name="Niu S.C."/>
            <person name="Liu Z.J."/>
        </authorList>
    </citation>
    <scope>NUCLEOTIDE SEQUENCE [LARGE SCALE GENOMIC DNA]</scope>
    <source>
        <strain evidence="2">Lindl</strain>
    </source>
</reference>
<feature type="compositionally biased region" description="Basic residues" evidence="1">
    <location>
        <begin position="280"/>
        <end position="300"/>
    </location>
</feature>
<accession>A0AAV7GVS4</accession>
<dbReference type="EMBL" id="JAGFBR010000009">
    <property type="protein sequence ID" value="KAH0460831.1"/>
    <property type="molecule type" value="Genomic_DNA"/>
</dbReference>
<comment type="caution">
    <text evidence="2">The sequence shown here is derived from an EMBL/GenBank/DDBJ whole genome shotgun (WGS) entry which is preliminary data.</text>
</comment>
<feature type="compositionally biased region" description="Basic and acidic residues" evidence="1">
    <location>
        <begin position="72"/>
        <end position="83"/>
    </location>
</feature>
<feature type="compositionally biased region" description="Polar residues" evidence="1">
    <location>
        <begin position="135"/>
        <end position="145"/>
    </location>
</feature>